<accession>A0ABV8QR11</accession>
<name>A0ABV8QR11_9BACT</name>
<feature type="chain" id="PRO_5045259209" evidence="2">
    <location>
        <begin position="32"/>
        <end position="302"/>
    </location>
</feature>
<organism evidence="3 4">
    <name type="scientific">Ferruginibacter yonginensis</name>
    <dbReference type="NCBI Taxonomy" id="1310416"/>
    <lineage>
        <taxon>Bacteria</taxon>
        <taxon>Pseudomonadati</taxon>
        <taxon>Bacteroidota</taxon>
        <taxon>Chitinophagia</taxon>
        <taxon>Chitinophagales</taxon>
        <taxon>Chitinophagaceae</taxon>
        <taxon>Ferruginibacter</taxon>
    </lineage>
</organism>
<dbReference type="EMBL" id="JBHSCZ010000001">
    <property type="protein sequence ID" value="MFC4262075.1"/>
    <property type="molecule type" value="Genomic_DNA"/>
</dbReference>
<evidence type="ECO:0000256" key="1">
    <source>
        <dbReference type="SAM" id="MobiDB-lite"/>
    </source>
</evidence>
<dbReference type="Pfam" id="PF20125">
    <property type="entry name" value="DUF6515"/>
    <property type="match status" value="1"/>
</dbReference>
<sequence length="302" mass="34999">MMQTTYINSKYLTKPLMVLLLMSISTMPLFAQRNFNRSQKSDNNTFKRNNTPSNDASNKRFAYKRYNENTATNRNGNNAAAINNNSRLNNNNANRFNNYRRSNNSSINNTVVNNNTSNSFYRGNSRRVVINNTTVNVYNSPGNYARYNLPVYRAGNPNWRYGYLPRRNTYYSSLPANYVSINFGGGIFRYYNGIYYRPYNNYFTVIAPPIGIRIRVLPIGYRRIYVRNYPYYYFNGTYYDYDQPANEYAVVAPPVGAIVESLPDGFETVTIDGETYYTADGAQYKPVVQDNGEIWYEVIKTN</sequence>
<feature type="compositionally biased region" description="Polar residues" evidence="1">
    <location>
        <begin position="36"/>
        <end position="56"/>
    </location>
</feature>
<feature type="region of interest" description="Disordered" evidence="1">
    <location>
        <begin position="36"/>
        <end position="91"/>
    </location>
</feature>
<dbReference type="Proteomes" id="UP001595907">
    <property type="component" value="Unassembled WGS sequence"/>
</dbReference>
<evidence type="ECO:0000313" key="4">
    <source>
        <dbReference type="Proteomes" id="UP001595907"/>
    </source>
</evidence>
<reference evidence="4" key="1">
    <citation type="journal article" date="2019" name="Int. J. Syst. Evol. Microbiol.">
        <title>The Global Catalogue of Microorganisms (GCM) 10K type strain sequencing project: providing services to taxonomists for standard genome sequencing and annotation.</title>
        <authorList>
            <consortium name="The Broad Institute Genomics Platform"/>
            <consortium name="The Broad Institute Genome Sequencing Center for Infectious Disease"/>
            <person name="Wu L."/>
            <person name="Ma J."/>
        </authorList>
    </citation>
    <scope>NUCLEOTIDE SEQUENCE [LARGE SCALE GENOMIC DNA]</scope>
    <source>
        <strain evidence="4">CECT 8289</strain>
    </source>
</reference>
<proteinExistence type="predicted"/>
<comment type="caution">
    <text evidence="3">The sequence shown here is derived from an EMBL/GenBank/DDBJ whole genome shotgun (WGS) entry which is preliminary data.</text>
</comment>
<protein>
    <submittedName>
        <fullName evidence="3">DUF6515 family protein</fullName>
    </submittedName>
</protein>
<dbReference type="InterPro" id="IPR045398">
    <property type="entry name" value="DUF6515"/>
</dbReference>
<evidence type="ECO:0000313" key="3">
    <source>
        <dbReference type="EMBL" id="MFC4262075.1"/>
    </source>
</evidence>
<dbReference type="RefSeq" id="WP_379707437.1">
    <property type="nucleotide sequence ID" value="NZ_JBHSCZ010000001.1"/>
</dbReference>
<feature type="compositionally biased region" description="Low complexity" evidence="1">
    <location>
        <begin position="68"/>
        <end position="91"/>
    </location>
</feature>
<gene>
    <name evidence="3" type="ORF">ACFOWM_04240</name>
</gene>
<evidence type="ECO:0000256" key="2">
    <source>
        <dbReference type="SAM" id="SignalP"/>
    </source>
</evidence>
<feature type="signal peptide" evidence="2">
    <location>
        <begin position="1"/>
        <end position="31"/>
    </location>
</feature>
<keyword evidence="4" id="KW-1185">Reference proteome</keyword>
<keyword evidence="2" id="KW-0732">Signal</keyword>